<feature type="domain" description="JAB" evidence="7">
    <location>
        <begin position="29"/>
        <end position="141"/>
    </location>
</feature>
<evidence type="ECO:0000256" key="1">
    <source>
        <dbReference type="ARBA" id="ARBA00022670"/>
    </source>
</evidence>
<dbReference type="AlphaFoldDB" id="A0A5Q4ZHH8"/>
<feature type="transmembrane region" description="Helical" evidence="6">
    <location>
        <begin position="129"/>
        <end position="148"/>
    </location>
</feature>
<reference evidence="8" key="1">
    <citation type="submission" date="2019-09" db="EMBL/GenBank/DDBJ databases">
        <authorList>
            <person name="Hjerde E."/>
        </authorList>
    </citation>
    <scope>NUCLEOTIDE SEQUENCE</scope>
    <source>
        <strain evidence="8">06/09/160</strain>
    </source>
</reference>
<keyword evidence="2" id="KW-0479">Metal-binding</keyword>
<keyword evidence="6" id="KW-0472">Membrane</keyword>
<evidence type="ECO:0000256" key="4">
    <source>
        <dbReference type="ARBA" id="ARBA00022833"/>
    </source>
</evidence>
<evidence type="ECO:0000256" key="2">
    <source>
        <dbReference type="ARBA" id="ARBA00022723"/>
    </source>
</evidence>
<evidence type="ECO:0000259" key="7">
    <source>
        <dbReference type="Pfam" id="PF14464"/>
    </source>
</evidence>
<gene>
    <name evidence="8" type="ORF">AW0309160_01043</name>
</gene>
<keyword evidence="3" id="KW-0378">Hydrolase</keyword>
<protein>
    <recommendedName>
        <fullName evidence="7">JAB domain-containing protein</fullName>
    </recommendedName>
</protein>
<name>A0A5Q4ZHH8_9GAMM</name>
<evidence type="ECO:0000256" key="3">
    <source>
        <dbReference type="ARBA" id="ARBA00022801"/>
    </source>
</evidence>
<evidence type="ECO:0000256" key="6">
    <source>
        <dbReference type="SAM" id="Phobius"/>
    </source>
</evidence>
<dbReference type="GO" id="GO:0046872">
    <property type="term" value="F:metal ion binding"/>
    <property type="evidence" value="ECO:0007669"/>
    <property type="project" value="UniProtKB-KW"/>
</dbReference>
<proteinExistence type="predicted"/>
<dbReference type="InterPro" id="IPR028090">
    <property type="entry name" value="JAB_dom_prok"/>
</dbReference>
<keyword evidence="6" id="KW-1133">Transmembrane helix</keyword>
<dbReference type="SUPFAM" id="SSF102712">
    <property type="entry name" value="JAB1/MPN domain"/>
    <property type="match status" value="1"/>
</dbReference>
<evidence type="ECO:0000313" key="8">
    <source>
        <dbReference type="EMBL" id="VVV03660.1"/>
    </source>
</evidence>
<keyword evidence="1" id="KW-0645">Protease</keyword>
<keyword evidence="4" id="KW-0862">Zinc</keyword>
<sequence>MISVIPKQFKQVNDLSVDVPDHVISTWNRYRQTECQTEACGFIIGGYIPNSRTIVIDDCTTPGLMDIRRRTSYQLRDKKHSAAVLSAYHKTNGYSNFLGIWHTHPEPHPTPSNIDLSDWKRRMLENRTLIPAFIFAIIGTQTTSYFIYKNKRFTYEK</sequence>
<organism evidence="8">
    <name type="scientific">Aliivibrio wodanis</name>
    <dbReference type="NCBI Taxonomy" id="80852"/>
    <lineage>
        <taxon>Bacteria</taxon>
        <taxon>Pseudomonadati</taxon>
        <taxon>Pseudomonadota</taxon>
        <taxon>Gammaproteobacteria</taxon>
        <taxon>Vibrionales</taxon>
        <taxon>Vibrionaceae</taxon>
        <taxon>Aliivibrio</taxon>
    </lineage>
</organism>
<dbReference type="Pfam" id="PF14464">
    <property type="entry name" value="Prok-JAB"/>
    <property type="match status" value="1"/>
</dbReference>
<dbReference type="GO" id="GO:0008237">
    <property type="term" value="F:metallopeptidase activity"/>
    <property type="evidence" value="ECO:0007669"/>
    <property type="project" value="UniProtKB-KW"/>
</dbReference>
<evidence type="ECO:0000256" key="5">
    <source>
        <dbReference type="ARBA" id="ARBA00023049"/>
    </source>
</evidence>
<keyword evidence="5" id="KW-0482">Metalloprotease</keyword>
<keyword evidence="6" id="KW-0812">Transmembrane</keyword>
<dbReference type="EMBL" id="LR721750">
    <property type="protein sequence ID" value="VVV03660.1"/>
    <property type="molecule type" value="Genomic_DNA"/>
</dbReference>
<dbReference type="GO" id="GO:0006508">
    <property type="term" value="P:proteolysis"/>
    <property type="evidence" value="ECO:0007669"/>
    <property type="project" value="UniProtKB-KW"/>
</dbReference>
<accession>A0A5Q4ZHH8</accession>
<dbReference type="Gene3D" id="3.40.140.10">
    <property type="entry name" value="Cytidine Deaminase, domain 2"/>
    <property type="match status" value="1"/>
</dbReference>